<reference evidence="5 6" key="1">
    <citation type="submission" date="2018-01" db="EMBL/GenBank/DDBJ databases">
        <title>Glutamicibacter soli strain NHPC-3 Whole genome sequence and assembly.</title>
        <authorList>
            <person name="Choudhury P."/>
            <person name="Gupta D."/>
            <person name="Sengupta K."/>
            <person name="Jawed A."/>
            <person name="Sultana N."/>
            <person name="Saha P."/>
        </authorList>
    </citation>
    <scope>NUCLEOTIDE SEQUENCE [LARGE SCALE GENOMIC DNA]</scope>
    <source>
        <strain evidence="5 6">NHPC-3</strain>
    </source>
</reference>
<organism evidence="5 6">
    <name type="scientific">Glutamicibacter soli</name>
    <dbReference type="NCBI Taxonomy" id="453836"/>
    <lineage>
        <taxon>Bacteria</taxon>
        <taxon>Bacillati</taxon>
        <taxon>Actinomycetota</taxon>
        <taxon>Actinomycetes</taxon>
        <taxon>Micrococcales</taxon>
        <taxon>Micrococcaceae</taxon>
        <taxon>Glutamicibacter</taxon>
    </lineage>
</organism>
<dbReference type="PROSITE" id="PS50043">
    <property type="entry name" value="HTH_LUXR_2"/>
    <property type="match status" value="1"/>
</dbReference>
<gene>
    <name evidence="5" type="ORF">C1H84_11915</name>
</gene>
<dbReference type="InterPro" id="IPR036388">
    <property type="entry name" value="WH-like_DNA-bd_sf"/>
</dbReference>
<dbReference type="SUPFAM" id="SSF48452">
    <property type="entry name" value="TPR-like"/>
    <property type="match status" value="1"/>
</dbReference>
<dbReference type="PRINTS" id="PR00038">
    <property type="entry name" value="HTHLUXR"/>
</dbReference>
<keyword evidence="6" id="KW-1185">Reference proteome</keyword>
<dbReference type="SUPFAM" id="SSF46894">
    <property type="entry name" value="C-terminal effector domain of the bipartite response regulators"/>
    <property type="match status" value="1"/>
</dbReference>
<dbReference type="Gene3D" id="1.10.10.10">
    <property type="entry name" value="Winged helix-like DNA-binding domain superfamily/Winged helix DNA-binding domain"/>
    <property type="match status" value="1"/>
</dbReference>
<evidence type="ECO:0000313" key="6">
    <source>
        <dbReference type="Proteomes" id="UP000252167"/>
    </source>
</evidence>
<evidence type="ECO:0000256" key="3">
    <source>
        <dbReference type="ARBA" id="ARBA00023163"/>
    </source>
</evidence>
<keyword evidence="2" id="KW-0238">DNA-binding</keyword>
<dbReference type="InterPro" id="IPR016032">
    <property type="entry name" value="Sig_transdc_resp-reg_C-effctor"/>
</dbReference>
<dbReference type="Pfam" id="PF00196">
    <property type="entry name" value="GerE"/>
    <property type="match status" value="1"/>
</dbReference>
<dbReference type="GO" id="GO:0003677">
    <property type="term" value="F:DNA binding"/>
    <property type="evidence" value="ECO:0007669"/>
    <property type="project" value="UniProtKB-KW"/>
</dbReference>
<dbReference type="PANTHER" id="PTHR44688">
    <property type="entry name" value="DNA-BINDING TRANSCRIPTIONAL ACTIVATOR DEVR_DOSR"/>
    <property type="match status" value="1"/>
</dbReference>
<dbReference type="Proteomes" id="UP000252167">
    <property type="component" value="Unassembled WGS sequence"/>
</dbReference>
<proteinExistence type="predicted"/>
<protein>
    <recommendedName>
        <fullName evidence="4">HTH luxR-type domain-containing protein</fullName>
    </recommendedName>
</protein>
<dbReference type="InterPro" id="IPR000792">
    <property type="entry name" value="Tscrpt_reg_LuxR_C"/>
</dbReference>
<keyword evidence="1" id="KW-0805">Transcription regulation</keyword>
<dbReference type="PROSITE" id="PS00622">
    <property type="entry name" value="HTH_LUXR_1"/>
    <property type="match status" value="1"/>
</dbReference>
<keyword evidence="3" id="KW-0804">Transcription</keyword>
<accession>A0A365YE18</accession>
<dbReference type="PANTHER" id="PTHR44688:SF16">
    <property type="entry name" value="DNA-BINDING TRANSCRIPTIONAL ACTIVATOR DEVR_DOSR"/>
    <property type="match status" value="1"/>
</dbReference>
<evidence type="ECO:0000256" key="2">
    <source>
        <dbReference type="ARBA" id="ARBA00023125"/>
    </source>
</evidence>
<dbReference type="SMART" id="SM00421">
    <property type="entry name" value="HTH_LUXR"/>
    <property type="match status" value="1"/>
</dbReference>
<comment type="caution">
    <text evidence="5">The sequence shown here is derived from an EMBL/GenBank/DDBJ whole genome shotgun (WGS) entry which is preliminary data.</text>
</comment>
<evidence type="ECO:0000259" key="4">
    <source>
        <dbReference type="PROSITE" id="PS50043"/>
    </source>
</evidence>
<name>A0A365YE18_9MICC</name>
<dbReference type="EMBL" id="POAF01000005">
    <property type="protein sequence ID" value="RBM00637.1"/>
    <property type="molecule type" value="Genomic_DNA"/>
</dbReference>
<dbReference type="InterPro" id="IPR011990">
    <property type="entry name" value="TPR-like_helical_dom_sf"/>
</dbReference>
<dbReference type="AlphaFoldDB" id="A0A365YE18"/>
<evidence type="ECO:0000256" key="1">
    <source>
        <dbReference type="ARBA" id="ARBA00023015"/>
    </source>
</evidence>
<dbReference type="GO" id="GO:0006355">
    <property type="term" value="P:regulation of DNA-templated transcription"/>
    <property type="evidence" value="ECO:0007669"/>
    <property type="project" value="InterPro"/>
</dbReference>
<feature type="domain" description="HTH luxR-type" evidence="4">
    <location>
        <begin position="191"/>
        <end position="256"/>
    </location>
</feature>
<evidence type="ECO:0000313" key="5">
    <source>
        <dbReference type="EMBL" id="RBM00637.1"/>
    </source>
</evidence>
<sequence length="258" mass="27469">MMLICGELAAAEQAYQVSAEHGGDPQPGLARLWAGRGDTQAAVAAVERCLRVRTVPAQRNRLLPQANDVFLMAGDTERAGALAAELEPLAQQPGCESALAAAAHAYACLELARGDAPAVLLYARKAIQGWDRVGCPYRAARSRLVLGCALRQLGDQGSAHAELQAAADTFRRLGALPEAREAQNQLPVPLPGRYPVGLTEREVQVLQLVAAGRSNRDIAAQLYLSEKTVARHLSNIFAKLDVGSRTAAAAWTFAHHLA</sequence>
<dbReference type="CDD" id="cd06170">
    <property type="entry name" value="LuxR_C_like"/>
    <property type="match status" value="1"/>
</dbReference>